<accession>E0CVJ5</accession>
<name>E0CVJ5_VITVI</name>
<proteinExistence type="predicted"/>
<dbReference type="EMBL" id="FN595248">
    <property type="protein sequence ID" value="CBI23156.3"/>
    <property type="molecule type" value="Genomic_DNA"/>
</dbReference>
<dbReference type="InParanoid" id="E0CVJ5"/>
<sequence>MPFSFLIGVGILLMNWFDIWRQTLNKAWESDLGLLHLQDILS</sequence>
<dbReference type="Proteomes" id="UP000009183">
    <property type="component" value="Chromosome 10"/>
</dbReference>
<evidence type="ECO:0000313" key="1">
    <source>
        <dbReference type="EMBL" id="CBI23156.3"/>
    </source>
</evidence>
<evidence type="ECO:0000313" key="2">
    <source>
        <dbReference type="Proteomes" id="UP000009183"/>
    </source>
</evidence>
<protein>
    <submittedName>
        <fullName evidence="1">Uncharacterized protein</fullName>
    </submittedName>
</protein>
<dbReference type="PaxDb" id="29760-VIT_10s0116g00040.t01"/>
<gene>
    <name evidence="1" type="ordered locus">VIT_10s0116g00040</name>
</gene>
<organism evidence="1 2">
    <name type="scientific">Vitis vinifera</name>
    <name type="common">Grape</name>
    <dbReference type="NCBI Taxonomy" id="29760"/>
    <lineage>
        <taxon>Eukaryota</taxon>
        <taxon>Viridiplantae</taxon>
        <taxon>Streptophyta</taxon>
        <taxon>Embryophyta</taxon>
        <taxon>Tracheophyta</taxon>
        <taxon>Spermatophyta</taxon>
        <taxon>Magnoliopsida</taxon>
        <taxon>eudicotyledons</taxon>
        <taxon>Gunneridae</taxon>
        <taxon>Pentapetalae</taxon>
        <taxon>rosids</taxon>
        <taxon>Vitales</taxon>
        <taxon>Vitaceae</taxon>
        <taxon>Viteae</taxon>
        <taxon>Vitis</taxon>
    </lineage>
</organism>
<dbReference type="HOGENOM" id="CLU_3261561_0_0_1"/>
<keyword evidence="2" id="KW-1185">Reference proteome</keyword>
<dbReference type="AlphaFoldDB" id="E0CVJ5"/>
<reference evidence="2" key="1">
    <citation type="journal article" date="2007" name="Nature">
        <title>The grapevine genome sequence suggests ancestral hexaploidization in major angiosperm phyla.</title>
        <authorList>
            <consortium name="The French-Italian Public Consortium for Grapevine Genome Characterization."/>
            <person name="Jaillon O."/>
            <person name="Aury J.-M."/>
            <person name="Noel B."/>
            <person name="Policriti A."/>
            <person name="Clepet C."/>
            <person name="Casagrande A."/>
            <person name="Choisne N."/>
            <person name="Aubourg S."/>
            <person name="Vitulo N."/>
            <person name="Jubin C."/>
            <person name="Vezzi A."/>
            <person name="Legeai F."/>
            <person name="Hugueney P."/>
            <person name="Dasilva C."/>
            <person name="Horner D."/>
            <person name="Mica E."/>
            <person name="Jublot D."/>
            <person name="Poulain J."/>
            <person name="Bruyere C."/>
            <person name="Billault A."/>
            <person name="Segurens B."/>
            <person name="Gouyvenoux M."/>
            <person name="Ugarte E."/>
            <person name="Cattonaro F."/>
            <person name="Anthouard V."/>
            <person name="Vico V."/>
            <person name="Del Fabbro C."/>
            <person name="Alaux M."/>
            <person name="Di Gaspero G."/>
            <person name="Dumas V."/>
            <person name="Felice N."/>
            <person name="Paillard S."/>
            <person name="Juman I."/>
            <person name="Moroldo M."/>
            <person name="Scalabrin S."/>
            <person name="Canaguier A."/>
            <person name="Le Clainche I."/>
            <person name="Malacrida G."/>
            <person name="Durand E."/>
            <person name="Pesole G."/>
            <person name="Laucou V."/>
            <person name="Chatelet P."/>
            <person name="Merdinoglu D."/>
            <person name="Delledonne M."/>
            <person name="Pezzotti M."/>
            <person name="Lecharny A."/>
            <person name="Scarpelli C."/>
            <person name="Artiguenave F."/>
            <person name="Pe M.E."/>
            <person name="Valle G."/>
            <person name="Morgante M."/>
            <person name="Caboche M."/>
            <person name="Adam-Blondon A.-F."/>
            <person name="Weissenbach J."/>
            <person name="Quetier F."/>
            <person name="Wincker P."/>
        </authorList>
    </citation>
    <scope>NUCLEOTIDE SEQUENCE [LARGE SCALE GENOMIC DNA]</scope>
    <source>
        <strain evidence="2">cv. Pinot noir / PN40024</strain>
    </source>
</reference>